<gene>
    <name evidence="1" type="ORF">DJ90_332</name>
</gene>
<dbReference type="HOGENOM" id="CLU_198297_0_0_9"/>
<dbReference type="AlphaFoldDB" id="A0A090Z4X5"/>
<dbReference type="EMBL" id="JMQA01000038">
    <property type="protein sequence ID" value="KFN05677.1"/>
    <property type="molecule type" value="Genomic_DNA"/>
</dbReference>
<accession>A0A090Z4X5</accession>
<dbReference type="Proteomes" id="UP000029278">
    <property type="component" value="Unassembled WGS sequence"/>
</dbReference>
<keyword evidence="2" id="KW-1185">Reference proteome</keyword>
<proteinExistence type="predicted"/>
<evidence type="ECO:0000313" key="2">
    <source>
        <dbReference type="Proteomes" id="UP000029278"/>
    </source>
</evidence>
<organism evidence="1 2">
    <name type="scientific">Paenibacillus macerans</name>
    <name type="common">Bacillus macerans</name>
    <dbReference type="NCBI Taxonomy" id="44252"/>
    <lineage>
        <taxon>Bacteria</taxon>
        <taxon>Bacillati</taxon>
        <taxon>Bacillota</taxon>
        <taxon>Bacilli</taxon>
        <taxon>Bacillales</taxon>
        <taxon>Paenibacillaceae</taxon>
        <taxon>Paenibacillus</taxon>
    </lineage>
</organism>
<comment type="caution">
    <text evidence="1">The sequence shown here is derived from an EMBL/GenBank/DDBJ whole genome shotgun (WGS) entry which is preliminary data.</text>
</comment>
<protein>
    <submittedName>
        <fullName evidence="1">Uncharacterized protein</fullName>
    </submittedName>
</protein>
<evidence type="ECO:0000313" key="1">
    <source>
        <dbReference type="EMBL" id="KFN05677.1"/>
    </source>
</evidence>
<name>A0A090Z4X5_PAEMA</name>
<sequence>MFISSSDIFCTYFPRKGSERGHYLPTWENSGIKCLYFSQLDGYRRNNGLFCPYVSLCFSLGFYRAQAASFL</sequence>
<reference evidence="1 2" key="1">
    <citation type="submission" date="2014-04" db="EMBL/GenBank/DDBJ databases">
        <authorList>
            <person name="Bishop-Lilly K.A."/>
            <person name="Broomall S.M."/>
            <person name="Chain P.S."/>
            <person name="Chertkov O."/>
            <person name="Coyne S.R."/>
            <person name="Daligault H.E."/>
            <person name="Davenport K.W."/>
            <person name="Erkkila T."/>
            <person name="Frey K.G."/>
            <person name="Gibbons H.S."/>
            <person name="Gu W."/>
            <person name="Jaissle J."/>
            <person name="Johnson S.L."/>
            <person name="Koroleva G.I."/>
            <person name="Ladner J.T."/>
            <person name="Lo C.-C."/>
            <person name="Minogue T.D."/>
            <person name="Munk C."/>
            <person name="Palacios G.F."/>
            <person name="Redden C.L."/>
            <person name="Rosenzweig C.N."/>
            <person name="Scholz M.B."/>
            <person name="Teshima H."/>
            <person name="Xu Y."/>
        </authorList>
    </citation>
    <scope>NUCLEOTIDE SEQUENCE [LARGE SCALE GENOMIC DNA]</scope>
    <source>
        <strain evidence="1 2">8244</strain>
    </source>
</reference>